<dbReference type="RefSeq" id="WP_077665550.1">
    <property type="nucleotide sequence ID" value="NZ_JALJCU010000009.1"/>
</dbReference>
<name>A0AAW5LCA8_9PAST</name>
<dbReference type="EMBL" id="JALJCU010000009">
    <property type="protein sequence ID" value="MCQ9121202.1"/>
    <property type="molecule type" value="Genomic_DNA"/>
</dbReference>
<reference evidence="1 2" key="1">
    <citation type="journal article" date="2022" name="Microbiol. Spectr.">
        <title>Microbiota of the Pregnant Mouse: Characterization of the Bacterial Communities in the Oral Cavity, Lung, Intestine, and Vagina through Culture and DNA Sequencing.</title>
        <authorList>
            <person name="Greenberg J.M."/>
            <person name="Romero R."/>
            <person name="Winters A.D."/>
            <person name="Galaz J."/>
            <person name="Garcia-Flores V."/>
            <person name="Arenas-Hernandez M."/>
            <person name="Panzer J."/>
            <person name="Shaffer Z."/>
            <person name="Kracht D.J."/>
            <person name="Gomez-Lopez N."/>
            <person name="Theis K.R."/>
        </authorList>
    </citation>
    <scope>NUCLEOTIDE SEQUENCE [LARGE SCALE GENOMIC DNA]</scope>
    <source>
        <strain evidence="1 2">MAC-C1-H1</strain>
    </source>
</reference>
<dbReference type="InterPro" id="IPR024400">
    <property type="entry name" value="DUF2635"/>
</dbReference>
<comment type="caution">
    <text evidence="1">The sequence shown here is derived from an EMBL/GenBank/DDBJ whole genome shotgun (WGS) entry which is preliminary data.</text>
</comment>
<organism evidence="1 2">
    <name type="scientific">Rodentibacter pneumotropicus</name>
    <dbReference type="NCBI Taxonomy" id="758"/>
    <lineage>
        <taxon>Bacteria</taxon>
        <taxon>Pseudomonadati</taxon>
        <taxon>Pseudomonadota</taxon>
        <taxon>Gammaproteobacteria</taxon>
        <taxon>Pasteurellales</taxon>
        <taxon>Pasteurellaceae</taxon>
        <taxon>Rodentibacter</taxon>
    </lineage>
</organism>
<dbReference type="AlphaFoldDB" id="A0AAW5LCA8"/>
<keyword evidence="2" id="KW-1185">Reference proteome</keyword>
<evidence type="ECO:0000313" key="1">
    <source>
        <dbReference type="EMBL" id="MCQ9121202.1"/>
    </source>
</evidence>
<protein>
    <submittedName>
        <fullName evidence="1">DUF2635 domain-containing protein</fullName>
    </submittedName>
</protein>
<dbReference type="Pfam" id="PF10948">
    <property type="entry name" value="DUF2635"/>
    <property type="match status" value="1"/>
</dbReference>
<gene>
    <name evidence="1" type="ORF">MUU45_001689</name>
</gene>
<evidence type="ECO:0000313" key="2">
    <source>
        <dbReference type="Proteomes" id="UP001206350"/>
    </source>
</evidence>
<sequence length="60" mass="6975">MKVKAKPGIKVPMENQPYVYIEQAVVEVEPTVYYQRRIQDGDLIVVSESRPRKQQEKNNG</sequence>
<proteinExistence type="predicted"/>
<dbReference type="Proteomes" id="UP001206350">
    <property type="component" value="Unassembled WGS sequence"/>
</dbReference>
<accession>A0AAW5LCA8</accession>